<name>A0A517LAT1_9PEZI</name>
<gene>
    <name evidence="3" type="ORF">FKW77_003944</name>
</gene>
<dbReference type="GO" id="GO:0070476">
    <property type="term" value="P:rRNA (guanine-N7)-methylation"/>
    <property type="evidence" value="ECO:0007669"/>
    <property type="project" value="TreeGrafter"/>
</dbReference>
<sequence length="147" mass="16547">MKLLTLNFLTCARKACKPHASSFPLHPKNAELEIVEADINTQLIVNLLPRLDWPALVGLCTELGLTLRETLPEPEELVVKEAQDMEVEGREKKEEEEELEPTQLAKDLHRLLWETSILTGELVCANCGHEYAIKEGIANFLLPSHLV</sequence>
<dbReference type="OrthoDB" id="2187549at2759"/>
<organism evidence="3 4">
    <name type="scientific">Venturia effusa</name>
    <dbReference type="NCBI Taxonomy" id="50376"/>
    <lineage>
        <taxon>Eukaryota</taxon>
        <taxon>Fungi</taxon>
        <taxon>Dikarya</taxon>
        <taxon>Ascomycota</taxon>
        <taxon>Pezizomycotina</taxon>
        <taxon>Dothideomycetes</taxon>
        <taxon>Pleosporomycetidae</taxon>
        <taxon>Venturiales</taxon>
        <taxon>Venturiaceae</taxon>
        <taxon>Venturia</taxon>
    </lineage>
</organism>
<dbReference type="GO" id="GO:0030488">
    <property type="term" value="P:tRNA methylation"/>
    <property type="evidence" value="ECO:0007669"/>
    <property type="project" value="TreeGrafter"/>
</dbReference>
<dbReference type="AlphaFoldDB" id="A0A517LAT1"/>
<comment type="similarity">
    <text evidence="1">Belongs to the TRM112 family.</text>
</comment>
<accession>A0A517LAT1</accession>
<dbReference type="EMBL" id="CP042192">
    <property type="protein sequence ID" value="QDS72740.1"/>
    <property type="molecule type" value="Genomic_DNA"/>
</dbReference>
<evidence type="ECO:0000313" key="3">
    <source>
        <dbReference type="EMBL" id="QDS72740.1"/>
    </source>
</evidence>
<evidence type="ECO:0000256" key="1">
    <source>
        <dbReference type="ARBA" id="ARBA00007980"/>
    </source>
</evidence>
<dbReference type="InterPro" id="IPR005651">
    <property type="entry name" value="Trm112-like"/>
</dbReference>
<protein>
    <submittedName>
        <fullName evidence="3">Uncharacterized protein</fullName>
    </submittedName>
</protein>
<dbReference type="GO" id="GO:0046982">
    <property type="term" value="F:protein heterodimerization activity"/>
    <property type="evidence" value="ECO:0007669"/>
    <property type="project" value="InterPro"/>
</dbReference>
<evidence type="ECO:0000256" key="2">
    <source>
        <dbReference type="SAM" id="MobiDB-lite"/>
    </source>
</evidence>
<dbReference type="Pfam" id="PF03966">
    <property type="entry name" value="Trm112p"/>
    <property type="match status" value="1"/>
</dbReference>
<dbReference type="InterPro" id="IPR039127">
    <property type="entry name" value="Trm112"/>
</dbReference>
<dbReference type="Gene3D" id="2.20.25.10">
    <property type="match status" value="1"/>
</dbReference>
<dbReference type="PANTHER" id="PTHR12773">
    <property type="entry name" value="UPF0315 PROTEIN-RELATED"/>
    <property type="match status" value="1"/>
</dbReference>
<feature type="region of interest" description="Disordered" evidence="2">
    <location>
        <begin position="81"/>
        <end position="101"/>
    </location>
</feature>
<evidence type="ECO:0000313" key="4">
    <source>
        <dbReference type="Proteomes" id="UP000316270"/>
    </source>
</evidence>
<reference evidence="3 4" key="1">
    <citation type="submission" date="2019-07" db="EMBL/GenBank/DDBJ databases">
        <title>Finished genome of Venturia effusa.</title>
        <authorList>
            <person name="Young C.A."/>
            <person name="Cox M.P."/>
            <person name="Ganley A.R.D."/>
            <person name="David W.J."/>
        </authorList>
    </citation>
    <scope>NUCLEOTIDE SEQUENCE [LARGE SCALE GENOMIC DNA]</scope>
    <source>
        <strain evidence="4">albino</strain>
    </source>
</reference>
<keyword evidence="4" id="KW-1185">Reference proteome</keyword>
<dbReference type="STRING" id="50376.A0A517LAT1"/>
<proteinExistence type="inferred from homology"/>
<feature type="compositionally biased region" description="Basic and acidic residues" evidence="2">
    <location>
        <begin position="81"/>
        <end position="93"/>
    </location>
</feature>
<dbReference type="Proteomes" id="UP000316270">
    <property type="component" value="Chromosome 8"/>
</dbReference>
<dbReference type="PANTHER" id="PTHR12773:SF0">
    <property type="entry name" value="MULTIFUNCTIONAL METHYLTRANSFERASE SUBUNIT TRM112-LIKE PROTEIN"/>
    <property type="match status" value="1"/>
</dbReference>